<evidence type="ECO:0000256" key="4">
    <source>
        <dbReference type="ARBA" id="ARBA00022741"/>
    </source>
</evidence>
<evidence type="ECO:0000256" key="2">
    <source>
        <dbReference type="ARBA" id="ARBA00012274"/>
    </source>
</evidence>
<accession>A0AAD7IZY2</accession>
<dbReference type="FunFam" id="3.20.70.20:FF:000041">
    <property type="entry name" value="Ribonucleotide reductase catalytic subunit M1"/>
    <property type="match status" value="1"/>
</dbReference>
<dbReference type="EMBL" id="JARKIB010000060">
    <property type="protein sequence ID" value="KAJ7751979.1"/>
    <property type="molecule type" value="Genomic_DNA"/>
</dbReference>
<dbReference type="InterPro" id="IPR000788">
    <property type="entry name" value="RNR_lg_C"/>
</dbReference>
<dbReference type="InterPro" id="IPR039718">
    <property type="entry name" value="Rrm1"/>
</dbReference>
<feature type="region of interest" description="Disordered" evidence="11">
    <location>
        <begin position="754"/>
        <end position="784"/>
    </location>
</feature>
<reference evidence="13" key="1">
    <citation type="submission" date="2023-03" db="EMBL/GenBank/DDBJ databases">
        <title>Massive genome expansion in bonnet fungi (Mycena s.s.) driven by repeated elements and novel gene families across ecological guilds.</title>
        <authorList>
            <consortium name="Lawrence Berkeley National Laboratory"/>
            <person name="Harder C.B."/>
            <person name="Miyauchi S."/>
            <person name="Viragh M."/>
            <person name="Kuo A."/>
            <person name="Thoen E."/>
            <person name="Andreopoulos B."/>
            <person name="Lu D."/>
            <person name="Skrede I."/>
            <person name="Drula E."/>
            <person name="Henrissat B."/>
            <person name="Morin E."/>
            <person name="Kohler A."/>
            <person name="Barry K."/>
            <person name="LaButti K."/>
            <person name="Morin E."/>
            <person name="Salamov A."/>
            <person name="Lipzen A."/>
            <person name="Mereny Z."/>
            <person name="Hegedus B."/>
            <person name="Baldrian P."/>
            <person name="Stursova M."/>
            <person name="Weitz H."/>
            <person name="Taylor A."/>
            <person name="Grigoriev I.V."/>
            <person name="Nagy L.G."/>
            <person name="Martin F."/>
            <person name="Kauserud H."/>
        </authorList>
    </citation>
    <scope>NUCLEOTIDE SEQUENCE</scope>
    <source>
        <strain evidence="13">CBHHK182m</strain>
    </source>
</reference>
<comment type="caution">
    <text evidence="13">The sequence shown here is derived from an EMBL/GenBank/DDBJ whole genome shotgun (WGS) entry which is preliminary data.</text>
</comment>
<keyword evidence="3" id="KW-0021">Allosteric enzyme</keyword>
<evidence type="ECO:0000313" key="13">
    <source>
        <dbReference type="EMBL" id="KAJ7751979.1"/>
    </source>
</evidence>
<dbReference type="EC" id="1.17.4.1" evidence="2 10"/>
<comment type="catalytic activity">
    <reaction evidence="10">
        <text>a 2'-deoxyribonucleoside 5'-diphosphate + [thioredoxin]-disulfide + H2O = a ribonucleoside 5'-diphosphate + [thioredoxin]-dithiol</text>
        <dbReference type="Rhea" id="RHEA:23252"/>
        <dbReference type="Rhea" id="RHEA-COMP:10698"/>
        <dbReference type="Rhea" id="RHEA-COMP:10700"/>
        <dbReference type="ChEBI" id="CHEBI:15377"/>
        <dbReference type="ChEBI" id="CHEBI:29950"/>
        <dbReference type="ChEBI" id="CHEBI:50058"/>
        <dbReference type="ChEBI" id="CHEBI:57930"/>
        <dbReference type="ChEBI" id="CHEBI:73316"/>
        <dbReference type="EC" id="1.17.4.1"/>
    </reaction>
</comment>
<dbReference type="Proteomes" id="UP001215598">
    <property type="component" value="Unassembled WGS sequence"/>
</dbReference>
<feature type="domain" description="ATP-cone" evidence="12">
    <location>
        <begin position="1"/>
        <end position="91"/>
    </location>
</feature>
<dbReference type="SUPFAM" id="SSF48168">
    <property type="entry name" value="R1 subunit of ribonucleotide reductase, N-terminal domain"/>
    <property type="match status" value="1"/>
</dbReference>
<evidence type="ECO:0000256" key="1">
    <source>
        <dbReference type="ARBA" id="ARBA00010406"/>
    </source>
</evidence>
<proteinExistence type="inferred from homology"/>
<keyword evidence="4 9" id="KW-0547">Nucleotide-binding</keyword>
<evidence type="ECO:0000256" key="8">
    <source>
        <dbReference type="ARBA" id="ARBA00024942"/>
    </source>
</evidence>
<dbReference type="NCBIfam" id="TIGR02506">
    <property type="entry name" value="NrdE_NrdA"/>
    <property type="match status" value="1"/>
</dbReference>
<comment type="similarity">
    <text evidence="1 10">Belongs to the ribonucleoside diphosphate reductase large chain family.</text>
</comment>
<dbReference type="PANTHER" id="PTHR11573:SF6">
    <property type="entry name" value="RIBONUCLEOSIDE-DIPHOSPHATE REDUCTASE LARGE SUBUNIT"/>
    <property type="match status" value="1"/>
</dbReference>
<evidence type="ECO:0000313" key="14">
    <source>
        <dbReference type="Proteomes" id="UP001215598"/>
    </source>
</evidence>
<protein>
    <recommendedName>
        <fullName evidence="2 10">Ribonucleoside-diphosphate reductase</fullName>
        <ecNumber evidence="2 10">1.17.4.1</ecNumber>
    </recommendedName>
</protein>
<evidence type="ECO:0000256" key="11">
    <source>
        <dbReference type="SAM" id="MobiDB-lite"/>
    </source>
</evidence>
<evidence type="ECO:0000256" key="10">
    <source>
        <dbReference type="RuleBase" id="RU003410"/>
    </source>
</evidence>
<name>A0AAD7IZY2_9AGAR</name>
<dbReference type="GO" id="GO:0005524">
    <property type="term" value="F:ATP binding"/>
    <property type="evidence" value="ECO:0007669"/>
    <property type="project" value="UniProtKB-UniRule"/>
</dbReference>
<sequence>MMRVQCSRSESIVLDKLTARIAKLSFGLNSKYIDPLEVSTKVLSGAYPGITAKELDTLSAETAVYLTTKHPDYAILAARIAASSLHKETKKKFSQVIKDLYSYVEPTTGKLTPLISDATFATVMENANVLDAAIMHHRDFEYQYFGFKTLEKSYLLRMNGRVVERPQHMLMRIAVGIHGNDIARAIESYDLMSRRYFTHASSTLFHSGTRVPQLCSCYLTTVKEDSMDGIFDTIKSAAMVSRLRAGLGISISNVRATGSYIAGTSGTSTGIVPMLRTFNATCPFRRSRGTSPGGPWHADVFAFLDLRKNHGKEEIRARDLFQALWVPDLFMKRVEANADWSLFCPREAPGLSEVYGAEFEALYENYEKNGCARKKVPAQKLWSAILEAQIETGGPFMLYKDHCNSKSNQKNLGTIKGSNLCVEIIEYTSNEEIAVCNVASLALPSFVVGGAFDFQKLHDVTKVLAYNLDRIIDVNFYPLPEARVSNLRHRPIGIGVQGLADVFMALRLPFDSEEARALNLRIFETIYHGALEASMEMAEVHGPYESWIGSPAQQGVLQYDMWGVQPSTTDLWDWSTIKERIARTGLRNSLLVAPPPTATTSQILGFNECFEPYTSMIYSRRVLAGEFQVVCPWLLEDLISRDLWNDRIRNLIIAHGGSIQKLDDIPADLKAIYKTVWEISQKRIIDMSADRGAFICQSQSMNIHIPNPTMGQLTSMHFYGWKKGLKTGMYYLRTHPAAQAIQFTVDQAAEAKSTLSGPPSVAAQLATPQSSPPTPTQKLSQATD</sequence>
<dbReference type="GO" id="GO:0009263">
    <property type="term" value="P:deoxyribonucleotide biosynthetic process"/>
    <property type="evidence" value="ECO:0007669"/>
    <property type="project" value="UniProtKB-KW"/>
</dbReference>
<evidence type="ECO:0000256" key="6">
    <source>
        <dbReference type="ARBA" id="ARBA00023002"/>
    </source>
</evidence>
<dbReference type="Pfam" id="PF02867">
    <property type="entry name" value="Ribonuc_red_lgC"/>
    <property type="match status" value="1"/>
</dbReference>
<dbReference type="InterPro" id="IPR013509">
    <property type="entry name" value="RNR_lsu_N"/>
</dbReference>
<dbReference type="Pfam" id="PF00317">
    <property type="entry name" value="Ribonuc_red_lgN"/>
    <property type="match status" value="1"/>
</dbReference>
<evidence type="ECO:0000256" key="9">
    <source>
        <dbReference type="PROSITE-ProRule" id="PRU00492"/>
    </source>
</evidence>
<dbReference type="PANTHER" id="PTHR11573">
    <property type="entry name" value="RIBONUCLEOSIDE-DIPHOSPHATE REDUCTASE LARGE CHAIN"/>
    <property type="match status" value="1"/>
</dbReference>
<evidence type="ECO:0000256" key="7">
    <source>
        <dbReference type="ARBA" id="ARBA00023116"/>
    </source>
</evidence>
<evidence type="ECO:0000259" key="12">
    <source>
        <dbReference type="PROSITE" id="PS51161"/>
    </source>
</evidence>
<evidence type="ECO:0000256" key="5">
    <source>
        <dbReference type="ARBA" id="ARBA00022840"/>
    </source>
</evidence>
<gene>
    <name evidence="13" type="ORF">B0H16DRAFT_1546975</name>
</gene>
<dbReference type="CDD" id="cd01679">
    <property type="entry name" value="RNR_I"/>
    <property type="match status" value="1"/>
</dbReference>
<keyword evidence="14" id="KW-1185">Reference proteome</keyword>
<evidence type="ECO:0000256" key="3">
    <source>
        <dbReference type="ARBA" id="ARBA00022533"/>
    </source>
</evidence>
<dbReference type="PROSITE" id="PS00089">
    <property type="entry name" value="RIBORED_LARGE"/>
    <property type="match status" value="1"/>
</dbReference>
<keyword evidence="7 10" id="KW-0215">Deoxyribonucleotide synthesis</keyword>
<dbReference type="PRINTS" id="PR01183">
    <property type="entry name" value="RIBORDTASEM1"/>
</dbReference>
<dbReference type="InterPro" id="IPR013346">
    <property type="entry name" value="NrdE_NrdA_C"/>
</dbReference>
<dbReference type="GO" id="GO:0004748">
    <property type="term" value="F:ribonucleoside-diphosphate reductase activity, thioredoxin disulfide as acceptor"/>
    <property type="evidence" value="ECO:0007669"/>
    <property type="project" value="UniProtKB-EC"/>
</dbReference>
<dbReference type="InterPro" id="IPR005144">
    <property type="entry name" value="ATP-cone_dom"/>
</dbReference>
<dbReference type="GO" id="GO:0005971">
    <property type="term" value="C:ribonucleoside-diphosphate reductase complex"/>
    <property type="evidence" value="ECO:0007669"/>
    <property type="project" value="TreeGrafter"/>
</dbReference>
<dbReference type="Gene3D" id="3.20.70.20">
    <property type="match status" value="1"/>
</dbReference>
<dbReference type="InterPro" id="IPR008926">
    <property type="entry name" value="RNR_R1-su_N"/>
</dbReference>
<dbReference type="PROSITE" id="PS51161">
    <property type="entry name" value="ATP_CONE"/>
    <property type="match status" value="1"/>
</dbReference>
<keyword evidence="5 9" id="KW-0067">ATP-binding</keyword>
<keyword evidence="6 10" id="KW-0560">Oxidoreductase</keyword>
<comment type="function">
    <text evidence="8 10">Provides the precursors necessary for DNA synthesis. Catalyzes the biosynthesis of deoxyribonucleotides from the corresponding ribonucleotides.</text>
</comment>
<dbReference type="AlphaFoldDB" id="A0AAD7IZY2"/>
<dbReference type="SUPFAM" id="SSF51998">
    <property type="entry name" value="PFL-like glycyl radical enzymes"/>
    <property type="match status" value="1"/>
</dbReference>
<organism evidence="13 14">
    <name type="scientific">Mycena metata</name>
    <dbReference type="NCBI Taxonomy" id="1033252"/>
    <lineage>
        <taxon>Eukaryota</taxon>
        <taxon>Fungi</taxon>
        <taxon>Dikarya</taxon>
        <taxon>Basidiomycota</taxon>
        <taxon>Agaricomycotina</taxon>
        <taxon>Agaricomycetes</taxon>
        <taxon>Agaricomycetidae</taxon>
        <taxon>Agaricales</taxon>
        <taxon>Marasmiineae</taxon>
        <taxon>Mycenaceae</taxon>
        <taxon>Mycena</taxon>
    </lineage>
</organism>